<dbReference type="AlphaFoldDB" id="A0A6N6N0D3"/>
<dbReference type="SUPFAM" id="SSF55073">
    <property type="entry name" value="Nucleotide cyclase"/>
    <property type="match status" value="1"/>
</dbReference>
<feature type="modified residue" description="4-aspartylphosphate" evidence="2">
    <location>
        <position position="64"/>
    </location>
</feature>
<dbReference type="SMART" id="SM00267">
    <property type="entry name" value="GGDEF"/>
    <property type="match status" value="1"/>
</dbReference>
<feature type="domain" description="GGDEF" evidence="4">
    <location>
        <begin position="164"/>
        <end position="319"/>
    </location>
</feature>
<name>A0A6N6N0D3_9BACT</name>
<dbReference type="GO" id="GO:0005886">
    <property type="term" value="C:plasma membrane"/>
    <property type="evidence" value="ECO:0007669"/>
    <property type="project" value="TreeGrafter"/>
</dbReference>
<dbReference type="InterPro" id="IPR001789">
    <property type="entry name" value="Sig_transdc_resp-reg_receiver"/>
</dbReference>
<dbReference type="RefSeq" id="WP_151151816.1">
    <property type="nucleotide sequence ID" value="NZ_WAIE01000007.1"/>
</dbReference>
<dbReference type="GO" id="GO:0052621">
    <property type="term" value="F:diguanylate cyclase activity"/>
    <property type="evidence" value="ECO:0007669"/>
    <property type="project" value="UniProtKB-EC"/>
</dbReference>
<dbReference type="InterPro" id="IPR050469">
    <property type="entry name" value="Diguanylate_Cyclase"/>
</dbReference>
<evidence type="ECO:0000313" key="6">
    <source>
        <dbReference type="Proteomes" id="UP000438699"/>
    </source>
</evidence>
<keyword evidence="6" id="KW-1185">Reference proteome</keyword>
<dbReference type="PROSITE" id="PS50887">
    <property type="entry name" value="GGDEF"/>
    <property type="match status" value="1"/>
</dbReference>
<evidence type="ECO:0000256" key="1">
    <source>
        <dbReference type="ARBA" id="ARBA00012528"/>
    </source>
</evidence>
<dbReference type="InterPro" id="IPR000160">
    <property type="entry name" value="GGDEF_dom"/>
</dbReference>
<sequence length="319" mass="35970">MNTTDPAPCFVRKQRAFLLSDDSALRDMLLSMWSSDWIEFTVFERGRGAIEYLFNDPPDLLVVDNRLSDISGAEIANLVKSENVYRQLPVVLVLDHDDMGSPWDWASVEVDDFLVRPFSDSEARDRINLTLCRATRAMDANPLTKLPGNTSIIQRIQSLIDKEQDFALAYCDLDYFKSFNDKYGFSRGDEILMMTARVIVNTIKSFGGSGNFVGHVGGDDYVFIMSPDEVEQACQRIIATFDAIVPNFYDASDRKLGKIVSKDRQGLVREFPIMAVSIAVVFNIDGRLKHFGEASAIAMSLKKKAKENPESCYVLDRRN</sequence>
<dbReference type="CDD" id="cd00156">
    <property type="entry name" value="REC"/>
    <property type="match status" value="1"/>
</dbReference>
<dbReference type="SMART" id="SM00448">
    <property type="entry name" value="REC"/>
    <property type="match status" value="1"/>
</dbReference>
<reference evidence="5 6" key="1">
    <citation type="journal article" date="2017" name="Int. J. Syst. Evol. Microbiol.">
        <title>Desulfovibrio senegalensis sp. nov., a mesophilic sulfate reducer isolated from marine sediment.</title>
        <authorList>
            <person name="Thioye A."/>
            <person name="Gam Z.B.A."/>
            <person name="Mbengue M."/>
            <person name="Cayol J.L."/>
            <person name="Joseph-Bartoli M."/>
            <person name="Toure-Kane C."/>
            <person name="Labat M."/>
        </authorList>
    </citation>
    <scope>NUCLEOTIDE SEQUENCE [LARGE SCALE GENOMIC DNA]</scope>
    <source>
        <strain evidence="5 6">DSM 101509</strain>
    </source>
</reference>
<dbReference type="GO" id="GO:1902201">
    <property type="term" value="P:negative regulation of bacterial-type flagellum-dependent cell motility"/>
    <property type="evidence" value="ECO:0007669"/>
    <property type="project" value="TreeGrafter"/>
</dbReference>
<dbReference type="PANTHER" id="PTHR45138">
    <property type="entry name" value="REGULATORY COMPONENTS OF SENSORY TRANSDUCTION SYSTEM"/>
    <property type="match status" value="1"/>
</dbReference>
<dbReference type="InterPro" id="IPR043128">
    <property type="entry name" value="Rev_trsase/Diguanyl_cyclase"/>
</dbReference>
<organism evidence="5 6">
    <name type="scientific">Pseudodesulfovibrio senegalensis</name>
    <dbReference type="NCBI Taxonomy" id="1721087"/>
    <lineage>
        <taxon>Bacteria</taxon>
        <taxon>Pseudomonadati</taxon>
        <taxon>Thermodesulfobacteriota</taxon>
        <taxon>Desulfovibrionia</taxon>
        <taxon>Desulfovibrionales</taxon>
        <taxon>Desulfovibrionaceae</taxon>
    </lineage>
</organism>
<dbReference type="SUPFAM" id="SSF52172">
    <property type="entry name" value="CheY-like"/>
    <property type="match status" value="1"/>
</dbReference>
<dbReference type="GO" id="GO:0000160">
    <property type="term" value="P:phosphorelay signal transduction system"/>
    <property type="evidence" value="ECO:0007669"/>
    <property type="project" value="InterPro"/>
</dbReference>
<dbReference type="Gene3D" id="3.40.50.2300">
    <property type="match status" value="1"/>
</dbReference>
<evidence type="ECO:0000313" key="5">
    <source>
        <dbReference type="EMBL" id="KAB1440375.1"/>
    </source>
</evidence>
<proteinExistence type="predicted"/>
<feature type="domain" description="Response regulatory" evidence="3">
    <location>
        <begin position="15"/>
        <end position="131"/>
    </location>
</feature>
<dbReference type="EC" id="2.7.7.65" evidence="1"/>
<dbReference type="CDD" id="cd01949">
    <property type="entry name" value="GGDEF"/>
    <property type="match status" value="1"/>
</dbReference>
<accession>A0A6N6N0D3</accession>
<dbReference type="PROSITE" id="PS50110">
    <property type="entry name" value="RESPONSE_REGULATORY"/>
    <property type="match status" value="1"/>
</dbReference>
<dbReference type="NCBIfam" id="TIGR00254">
    <property type="entry name" value="GGDEF"/>
    <property type="match status" value="1"/>
</dbReference>
<evidence type="ECO:0000259" key="3">
    <source>
        <dbReference type="PROSITE" id="PS50110"/>
    </source>
</evidence>
<dbReference type="GO" id="GO:0043709">
    <property type="term" value="P:cell adhesion involved in single-species biofilm formation"/>
    <property type="evidence" value="ECO:0007669"/>
    <property type="project" value="TreeGrafter"/>
</dbReference>
<evidence type="ECO:0000256" key="2">
    <source>
        <dbReference type="PROSITE-ProRule" id="PRU00169"/>
    </source>
</evidence>
<evidence type="ECO:0000259" key="4">
    <source>
        <dbReference type="PROSITE" id="PS50887"/>
    </source>
</evidence>
<dbReference type="Pfam" id="PF00072">
    <property type="entry name" value="Response_reg"/>
    <property type="match status" value="1"/>
</dbReference>
<dbReference type="Proteomes" id="UP000438699">
    <property type="component" value="Unassembled WGS sequence"/>
</dbReference>
<dbReference type="PANTHER" id="PTHR45138:SF25">
    <property type="entry name" value="GGDEF DOMAIN PROTEIN"/>
    <property type="match status" value="1"/>
</dbReference>
<dbReference type="InterPro" id="IPR011006">
    <property type="entry name" value="CheY-like_superfamily"/>
</dbReference>
<protein>
    <recommendedName>
        <fullName evidence="1">diguanylate cyclase</fullName>
        <ecNumber evidence="1">2.7.7.65</ecNumber>
    </recommendedName>
</protein>
<dbReference type="Gene3D" id="3.30.70.270">
    <property type="match status" value="1"/>
</dbReference>
<dbReference type="EMBL" id="WAIE01000007">
    <property type="protein sequence ID" value="KAB1440375.1"/>
    <property type="molecule type" value="Genomic_DNA"/>
</dbReference>
<keyword evidence="2" id="KW-0597">Phosphoprotein</keyword>
<gene>
    <name evidence="5" type="ORF">F8A88_14105</name>
</gene>
<dbReference type="Pfam" id="PF00990">
    <property type="entry name" value="GGDEF"/>
    <property type="match status" value="1"/>
</dbReference>
<comment type="caution">
    <text evidence="5">The sequence shown here is derived from an EMBL/GenBank/DDBJ whole genome shotgun (WGS) entry which is preliminary data.</text>
</comment>
<dbReference type="InterPro" id="IPR029787">
    <property type="entry name" value="Nucleotide_cyclase"/>
</dbReference>
<dbReference type="OrthoDB" id="9813903at2"/>